<name>A0A255YRW7_9FLAO</name>
<dbReference type="OrthoDB" id="1003670at2"/>
<proteinExistence type="predicted"/>
<keyword evidence="3" id="KW-1185">Reference proteome</keyword>
<dbReference type="AlphaFoldDB" id="A0A255YRW7"/>
<keyword evidence="1" id="KW-1133">Transmembrane helix</keyword>
<dbReference type="EMBL" id="NOXV01000305">
    <property type="protein sequence ID" value="OYQ31937.1"/>
    <property type="molecule type" value="Genomic_DNA"/>
</dbReference>
<reference evidence="2 3" key="1">
    <citation type="submission" date="2017-07" db="EMBL/GenBank/DDBJ databases">
        <title>Flavobacterium cyanobacteriorum sp. nov., isolated from cyanobacterial aggregates in a eutrophic lake.</title>
        <authorList>
            <person name="Cai H."/>
        </authorList>
    </citation>
    <scope>NUCLEOTIDE SEQUENCE [LARGE SCALE GENOMIC DNA]</scope>
    <source>
        <strain evidence="2 3">TH021</strain>
    </source>
</reference>
<evidence type="ECO:0000256" key="1">
    <source>
        <dbReference type="SAM" id="Phobius"/>
    </source>
</evidence>
<dbReference type="RefSeq" id="WP_094416981.1">
    <property type="nucleotide sequence ID" value="NZ_NOXV01000305.1"/>
</dbReference>
<protein>
    <submittedName>
        <fullName evidence="2">Uncharacterized protein</fullName>
    </submittedName>
</protein>
<evidence type="ECO:0000313" key="2">
    <source>
        <dbReference type="EMBL" id="OYQ31937.1"/>
    </source>
</evidence>
<keyword evidence="1" id="KW-0472">Membrane</keyword>
<gene>
    <name evidence="2" type="ORF">CHU92_14940</name>
</gene>
<sequence length="99" mass="10660">MENSTQTLDSDKAHALAANMIVNQNKNNYEVKQALMLQGLSEADAAIVVDNVEIMIDDAQKAKARKDMLWGAVWCIGGTIITIATYSAASGGGRYVVAW</sequence>
<accession>A0A255YRW7</accession>
<organism evidence="2 3">
    <name type="scientific">Flavobacterium cyanobacteriorum</name>
    <dbReference type="NCBI Taxonomy" id="2022802"/>
    <lineage>
        <taxon>Bacteria</taxon>
        <taxon>Pseudomonadati</taxon>
        <taxon>Bacteroidota</taxon>
        <taxon>Flavobacteriia</taxon>
        <taxon>Flavobacteriales</taxon>
        <taxon>Flavobacteriaceae</taxon>
        <taxon>Flavobacterium</taxon>
    </lineage>
</organism>
<comment type="caution">
    <text evidence="2">The sequence shown here is derived from an EMBL/GenBank/DDBJ whole genome shotgun (WGS) entry which is preliminary data.</text>
</comment>
<dbReference type="Proteomes" id="UP000216605">
    <property type="component" value="Unassembled WGS sequence"/>
</dbReference>
<feature type="transmembrane region" description="Helical" evidence="1">
    <location>
        <begin position="69"/>
        <end position="89"/>
    </location>
</feature>
<keyword evidence="1" id="KW-0812">Transmembrane</keyword>
<evidence type="ECO:0000313" key="3">
    <source>
        <dbReference type="Proteomes" id="UP000216605"/>
    </source>
</evidence>